<keyword evidence="2" id="KW-0472">Membrane</keyword>
<reference evidence="3 4" key="1">
    <citation type="submission" date="2022-05" db="EMBL/GenBank/DDBJ databases">
        <authorList>
            <consortium name="Genoscope - CEA"/>
            <person name="William W."/>
        </authorList>
    </citation>
    <scope>NUCLEOTIDE SEQUENCE [LARGE SCALE GENOMIC DNA]</scope>
</reference>
<feature type="compositionally biased region" description="Basic and acidic residues" evidence="1">
    <location>
        <begin position="454"/>
        <end position="464"/>
    </location>
</feature>
<keyword evidence="2" id="KW-0812">Transmembrane</keyword>
<feature type="transmembrane region" description="Helical" evidence="2">
    <location>
        <begin position="144"/>
        <end position="166"/>
    </location>
</feature>
<evidence type="ECO:0000256" key="2">
    <source>
        <dbReference type="SAM" id="Phobius"/>
    </source>
</evidence>
<name>A0ABN8LXA3_9CNID</name>
<evidence type="ECO:0000256" key="1">
    <source>
        <dbReference type="SAM" id="MobiDB-lite"/>
    </source>
</evidence>
<feature type="transmembrane region" description="Helical" evidence="2">
    <location>
        <begin position="63"/>
        <end position="84"/>
    </location>
</feature>
<organism evidence="3 4">
    <name type="scientific">Porites evermanni</name>
    <dbReference type="NCBI Taxonomy" id="104178"/>
    <lineage>
        <taxon>Eukaryota</taxon>
        <taxon>Metazoa</taxon>
        <taxon>Cnidaria</taxon>
        <taxon>Anthozoa</taxon>
        <taxon>Hexacorallia</taxon>
        <taxon>Scleractinia</taxon>
        <taxon>Fungiina</taxon>
        <taxon>Poritidae</taxon>
        <taxon>Porites</taxon>
    </lineage>
</organism>
<evidence type="ECO:0000313" key="3">
    <source>
        <dbReference type="EMBL" id="CAH3020584.1"/>
    </source>
</evidence>
<keyword evidence="2" id="KW-1133">Transmembrane helix</keyword>
<evidence type="ECO:0008006" key="5">
    <source>
        <dbReference type="Google" id="ProtNLM"/>
    </source>
</evidence>
<evidence type="ECO:0000313" key="4">
    <source>
        <dbReference type="Proteomes" id="UP001159427"/>
    </source>
</evidence>
<feature type="compositionally biased region" description="Basic and acidic residues" evidence="1">
    <location>
        <begin position="432"/>
        <end position="442"/>
    </location>
</feature>
<dbReference type="Proteomes" id="UP001159427">
    <property type="component" value="Unassembled WGS sequence"/>
</dbReference>
<dbReference type="EMBL" id="CALNXI010000152">
    <property type="protein sequence ID" value="CAH3020584.1"/>
    <property type="molecule type" value="Genomic_DNA"/>
</dbReference>
<feature type="compositionally biased region" description="Polar residues" evidence="1">
    <location>
        <begin position="386"/>
        <end position="397"/>
    </location>
</feature>
<gene>
    <name evidence="3" type="ORF">PEVE_00007770</name>
</gene>
<keyword evidence="4" id="KW-1185">Reference proteome</keyword>
<protein>
    <recommendedName>
        <fullName evidence="5">Gustatory receptor</fullName>
    </recommendedName>
</protein>
<feature type="region of interest" description="Disordered" evidence="1">
    <location>
        <begin position="338"/>
        <end position="464"/>
    </location>
</feature>
<feature type="transmembrane region" description="Helical" evidence="2">
    <location>
        <begin position="264"/>
        <end position="289"/>
    </location>
</feature>
<accession>A0ABN8LXA3</accession>
<sequence length="549" mass="61893">MFRKLFGKRGKGNISLPIETPNPGIQTGTIDMPSTKTFEVLRPVLLAATFTGYTHHCYRIQGVFGGILWLGMLSVHGALDFLAARQKYTYGWASVSISLVIVCLVCTIFSNRRILPWLEKGLLILEENKKYPKTLARFAKVFKWLPIFAVIFGLVCGSGIYVCLYVDETLDLKIDLSRKDSEIPDYALIILKVVRYLAGCYVMSAFGLFWSFTVCVMHMTGFSMIEFHAEIRSHLVNRDSLITFRQAVVSFAERGKFVRKSASVCRVSLAVLLVYSIASLAVNAFLFLYKTRMSVFAIYALLPSISAIYPLCMAAWVTKQYSWYLAVVVKAWAERPESSSEEEEAESERHRKNEKQTNTKRGRSLWRRVSSAKKNARKANHLPIQKANSAPLTSQSDSEAKSGVEDVPNIRSYAGQTHLSPKHLSDPENSGDDAKPHQHEPNSVEVSEDENIEEKEQRPKRSRREVMDLVLRGAARAVGKMKHNAKKPKFNFEKYISYLQNVLPNIGFDIMGIIVTWNMVSAIIFLEVSVLALFVQESIFGNSQATVTL</sequence>
<feature type="transmembrane region" description="Helical" evidence="2">
    <location>
        <begin position="295"/>
        <end position="317"/>
    </location>
</feature>
<comment type="caution">
    <text evidence="3">The sequence shown here is derived from an EMBL/GenBank/DDBJ whole genome shotgun (WGS) entry which is preliminary data.</text>
</comment>
<feature type="transmembrane region" description="Helical" evidence="2">
    <location>
        <begin position="510"/>
        <end position="535"/>
    </location>
</feature>
<feature type="compositionally biased region" description="Basic and acidic residues" evidence="1">
    <location>
        <begin position="347"/>
        <end position="357"/>
    </location>
</feature>
<proteinExistence type="predicted"/>
<feature type="transmembrane region" description="Helical" evidence="2">
    <location>
        <begin position="186"/>
        <end position="210"/>
    </location>
</feature>
<feature type="transmembrane region" description="Helical" evidence="2">
    <location>
        <begin position="90"/>
        <end position="110"/>
    </location>
</feature>
<feature type="compositionally biased region" description="Basic residues" evidence="1">
    <location>
        <begin position="358"/>
        <end position="380"/>
    </location>
</feature>